<evidence type="ECO:0000256" key="1">
    <source>
        <dbReference type="SAM" id="MobiDB-lite"/>
    </source>
</evidence>
<feature type="compositionally biased region" description="Basic residues" evidence="1">
    <location>
        <begin position="254"/>
        <end position="270"/>
    </location>
</feature>
<dbReference type="Proteomes" id="UP000001554">
    <property type="component" value="Chromosome 17"/>
</dbReference>
<feature type="compositionally biased region" description="Basic and acidic residues" evidence="1">
    <location>
        <begin position="104"/>
        <end position="115"/>
    </location>
</feature>
<dbReference type="GeneID" id="118404542"/>
<feature type="compositionally biased region" description="Basic and acidic residues" evidence="1">
    <location>
        <begin position="135"/>
        <end position="162"/>
    </location>
</feature>
<gene>
    <name evidence="3" type="primary">LOC118404542</name>
</gene>
<feature type="region of interest" description="Disordered" evidence="1">
    <location>
        <begin position="78"/>
        <end position="281"/>
    </location>
</feature>
<evidence type="ECO:0000313" key="2">
    <source>
        <dbReference type="Proteomes" id="UP000001554"/>
    </source>
</evidence>
<reference evidence="2" key="1">
    <citation type="journal article" date="2020" name="Nat. Ecol. Evol.">
        <title>Deeply conserved synteny resolves early events in vertebrate evolution.</title>
        <authorList>
            <person name="Simakov O."/>
            <person name="Marletaz F."/>
            <person name="Yue J.X."/>
            <person name="O'Connell B."/>
            <person name="Jenkins J."/>
            <person name="Brandt A."/>
            <person name="Calef R."/>
            <person name="Tung C.H."/>
            <person name="Huang T.K."/>
            <person name="Schmutz J."/>
            <person name="Satoh N."/>
            <person name="Yu J.K."/>
            <person name="Putnam N.H."/>
            <person name="Green R.E."/>
            <person name="Rokhsar D.S."/>
        </authorList>
    </citation>
    <scope>NUCLEOTIDE SEQUENCE [LARGE SCALE GENOMIC DNA]</scope>
    <source>
        <strain evidence="2">S238N-H82</strain>
    </source>
</reference>
<name>A0A9J7HHP1_BRAFL</name>
<feature type="compositionally biased region" description="Basic and acidic residues" evidence="1">
    <location>
        <begin position="33"/>
        <end position="65"/>
    </location>
</feature>
<proteinExistence type="predicted"/>
<protein>
    <submittedName>
        <fullName evidence="3">Uncharacterized protein LOC118404542 isoform X2</fullName>
    </submittedName>
</protein>
<accession>A0A9J7HHP1</accession>
<feature type="compositionally biased region" description="Basic residues" evidence="1">
    <location>
        <begin position="206"/>
        <end position="233"/>
    </location>
</feature>
<keyword evidence="2" id="KW-1185">Reference proteome</keyword>
<feature type="compositionally biased region" description="Polar residues" evidence="1">
    <location>
        <begin position="90"/>
        <end position="100"/>
    </location>
</feature>
<dbReference type="RefSeq" id="XP_035659583.1">
    <property type="nucleotide sequence ID" value="XM_035803690.1"/>
</dbReference>
<feature type="compositionally biased region" description="Low complexity" evidence="1">
    <location>
        <begin position="185"/>
        <end position="194"/>
    </location>
</feature>
<evidence type="ECO:0000313" key="3">
    <source>
        <dbReference type="RefSeq" id="XP_035659583.1"/>
    </source>
</evidence>
<reference evidence="3" key="2">
    <citation type="submission" date="2025-08" db="UniProtKB">
        <authorList>
            <consortium name="RefSeq"/>
        </authorList>
    </citation>
    <scope>IDENTIFICATION</scope>
    <source>
        <strain evidence="3">S238N-H82</strain>
        <tissue evidence="3">Testes</tissue>
    </source>
</reference>
<feature type="region of interest" description="Disordered" evidence="1">
    <location>
        <begin position="18"/>
        <end position="65"/>
    </location>
</feature>
<sequence>MESDFARETSGRRCKVCRLPVRGHPGPYGRGKCKFERREGSSDEEYFKQQRGSSHVEEKLQSLRRESKVSDLVRAAWSDSISEDTDETQVRQSRSLNLKRSSGRSRENASTRARSEPPVQSSRHRTRSSSSEATATRDKAKPDIRDLRKSRGLVKEVDKALDELLNPDISHGKQPRSKRYQDRGSVSSSSQSDSTESDFVREPARRRQRRRGSRGKSGKMTGKHVSSKRPVSRRRSDSYDSDTSSGMADDSRSRSTKRRRRRAGKSGRKRTINDSGTRRVKVDWPQHRVHFPGHGKEGGVTYDQLSLPMFVHGFLKNVLYSERVSVDAEHKLVHLADLMFDAVYYNWELVREVHASLLYGIEYGSLTWGSRGTFDAVRERHYRTQAGVARGNPSSSKAGPVREARAAGSRPRYCGGFQYGSCSLQSGHWSSRWNAPMLHVCSACLIVRGIQEPHSSQDCQYKPRPFLGSTGDTAHLSQRPGPSRGRSQSDQVT</sequence>
<organism evidence="2 3">
    <name type="scientific">Branchiostoma floridae</name>
    <name type="common">Florida lancelet</name>
    <name type="synonym">Amphioxus</name>
    <dbReference type="NCBI Taxonomy" id="7739"/>
    <lineage>
        <taxon>Eukaryota</taxon>
        <taxon>Metazoa</taxon>
        <taxon>Chordata</taxon>
        <taxon>Cephalochordata</taxon>
        <taxon>Leptocardii</taxon>
        <taxon>Amphioxiformes</taxon>
        <taxon>Branchiostomatidae</taxon>
        <taxon>Branchiostoma</taxon>
    </lineage>
</organism>
<dbReference type="AlphaFoldDB" id="A0A9J7HHP1"/>
<feature type="region of interest" description="Disordered" evidence="1">
    <location>
        <begin position="456"/>
        <end position="493"/>
    </location>
</feature>